<keyword evidence="13" id="KW-1185">Reference proteome</keyword>
<protein>
    <recommendedName>
        <fullName evidence="14">Cytochrome P450</fullName>
    </recommendedName>
</protein>
<feature type="transmembrane region" description="Helical" evidence="11">
    <location>
        <begin position="15"/>
        <end position="35"/>
    </location>
</feature>
<keyword evidence="4 11" id="KW-0812">Transmembrane</keyword>
<keyword evidence="9 10" id="KW-0349">Heme</keyword>
<dbReference type="InterPro" id="IPR017972">
    <property type="entry name" value="Cyt_P450_CS"/>
</dbReference>
<dbReference type="GO" id="GO:0016020">
    <property type="term" value="C:membrane"/>
    <property type="evidence" value="ECO:0007669"/>
    <property type="project" value="UniProtKB-SubCell"/>
</dbReference>
<evidence type="ECO:0000256" key="6">
    <source>
        <dbReference type="ARBA" id="ARBA00022989"/>
    </source>
</evidence>
<keyword evidence="8 9" id="KW-0408">Iron</keyword>
<dbReference type="PROSITE" id="PS00086">
    <property type="entry name" value="CYTOCHROME_P450"/>
    <property type="match status" value="1"/>
</dbReference>
<dbReference type="PRINTS" id="PR00385">
    <property type="entry name" value="P450"/>
</dbReference>
<dbReference type="GO" id="GO:0016705">
    <property type="term" value="F:oxidoreductase activity, acting on paired donors, with incorporation or reduction of molecular oxygen"/>
    <property type="evidence" value="ECO:0007669"/>
    <property type="project" value="InterPro"/>
</dbReference>
<dbReference type="PANTHER" id="PTHR24286">
    <property type="entry name" value="CYTOCHROME P450 26"/>
    <property type="match status" value="1"/>
</dbReference>
<evidence type="ECO:0000256" key="7">
    <source>
        <dbReference type="ARBA" id="ARBA00023002"/>
    </source>
</evidence>
<evidence type="ECO:0000256" key="10">
    <source>
        <dbReference type="RuleBase" id="RU000461"/>
    </source>
</evidence>
<keyword evidence="7 10" id="KW-0560">Oxidoreductase</keyword>
<dbReference type="GO" id="GO:0020037">
    <property type="term" value="F:heme binding"/>
    <property type="evidence" value="ECO:0007669"/>
    <property type="project" value="InterPro"/>
</dbReference>
<organism evidence="12 13">
    <name type="scientific">Trapa natans</name>
    <name type="common">Water chestnut</name>
    <dbReference type="NCBI Taxonomy" id="22666"/>
    <lineage>
        <taxon>Eukaryota</taxon>
        <taxon>Viridiplantae</taxon>
        <taxon>Streptophyta</taxon>
        <taxon>Embryophyta</taxon>
        <taxon>Tracheophyta</taxon>
        <taxon>Spermatophyta</taxon>
        <taxon>Magnoliopsida</taxon>
        <taxon>eudicotyledons</taxon>
        <taxon>Gunneridae</taxon>
        <taxon>Pentapetalae</taxon>
        <taxon>rosids</taxon>
        <taxon>malvids</taxon>
        <taxon>Myrtales</taxon>
        <taxon>Lythraceae</taxon>
        <taxon>Trapa</taxon>
    </lineage>
</organism>
<evidence type="ECO:0000313" key="13">
    <source>
        <dbReference type="Proteomes" id="UP001346149"/>
    </source>
</evidence>
<evidence type="ECO:0000256" key="5">
    <source>
        <dbReference type="ARBA" id="ARBA00022723"/>
    </source>
</evidence>
<dbReference type="Gene3D" id="1.10.630.10">
    <property type="entry name" value="Cytochrome P450"/>
    <property type="match status" value="1"/>
</dbReference>
<reference evidence="12 13" key="1">
    <citation type="journal article" date="2023" name="Hortic Res">
        <title>Pangenome of water caltrop reveals structural variations and asymmetric subgenome divergence after allopolyploidization.</title>
        <authorList>
            <person name="Zhang X."/>
            <person name="Chen Y."/>
            <person name="Wang L."/>
            <person name="Yuan Y."/>
            <person name="Fang M."/>
            <person name="Shi L."/>
            <person name="Lu R."/>
            <person name="Comes H.P."/>
            <person name="Ma Y."/>
            <person name="Chen Y."/>
            <person name="Huang G."/>
            <person name="Zhou Y."/>
            <person name="Zheng Z."/>
            <person name="Qiu Y."/>
        </authorList>
    </citation>
    <scope>NUCLEOTIDE SEQUENCE [LARGE SCALE GENOMIC DNA]</scope>
    <source>
        <strain evidence="12">F231</strain>
    </source>
</reference>
<comment type="similarity">
    <text evidence="3 10">Belongs to the cytochrome P450 family.</text>
</comment>
<keyword evidence="5 9" id="KW-0479">Metal-binding</keyword>
<accession>A0AAN7KL78</accession>
<comment type="cofactor">
    <cofactor evidence="1 9">
        <name>heme</name>
        <dbReference type="ChEBI" id="CHEBI:30413"/>
    </cofactor>
</comment>
<sequence length="489" mass="55757">MWLQRLCPLIQPTRMLPFTIVIPLLLLTILLVGVMKLRRRTTTHQYNLPPGSSGWPIVGESLELFRGNSEGVPEKFIVDRIERYGSHVFRTSLFGEPMAVLCGPAGNKFLFSNEGKKVGLWWPASVRRLMGPSLVSKSGEEAKAQKKMMMMGLFSLEGLVKCIPIMDEVTRHHLATHWQGQGEMKALPIIKHYTFEMACRLFMNITEPQLVSRLFTLFNVFIKGVISMDINLPGTRFYRAMRAADAIRKELRALVKQRRTAPDQLDILSYLQVNADDNRKFMPENEVVNNMLNLLFAGHDTSSSTLTLIMKYLAELPGVHEKVLKEQREIAASKAGGELLNWDDLQRMRYTWNVVSEVLRMTSPVNGSFREALVDIDLEGYTIPKGWKLLWSAAFTHKDDSLHQKAMEFDESRFEGSGPPPFSYVPFGGGPRMCLGKEFARMEILVFLHNLVNHFDWELLIPNEKISYDPMPTPVQGLPIRLRPRVRAV</sequence>
<gene>
    <name evidence="12" type="ORF">SAY86_026175</name>
</gene>
<keyword evidence="11" id="KW-0472">Membrane</keyword>
<name>A0AAN7KL78_TRANT</name>
<dbReference type="SUPFAM" id="SSF48264">
    <property type="entry name" value="Cytochrome P450"/>
    <property type="match status" value="1"/>
</dbReference>
<dbReference type="InterPro" id="IPR036396">
    <property type="entry name" value="Cyt_P450_sf"/>
</dbReference>
<comment type="subcellular location">
    <subcellularLocation>
        <location evidence="2">Membrane</location>
        <topology evidence="2">Single-pass membrane protein</topology>
    </subcellularLocation>
</comment>
<dbReference type="EMBL" id="JAXQNO010000023">
    <property type="protein sequence ID" value="KAK4765085.1"/>
    <property type="molecule type" value="Genomic_DNA"/>
</dbReference>
<evidence type="ECO:0000256" key="1">
    <source>
        <dbReference type="ARBA" id="ARBA00001971"/>
    </source>
</evidence>
<feature type="binding site" description="axial binding residue" evidence="9">
    <location>
        <position position="434"/>
    </location>
    <ligand>
        <name>heme</name>
        <dbReference type="ChEBI" id="CHEBI:30413"/>
    </ligand>
    <ligandPart>
        <name>Fe</name>
        <dbReference type="ChEBI" id="CHEBI:18248"/>
    </ligandPart>
</feature>
<evidence type="ECO:0008006" key="14">
    <source>
        <dbReference type="Google" id="ProtNLM"/>
    </source>
</evidence>
<dbReference type="GO" id="GO:0004497">
    <property type="term" value="F:monooxygenase activity"/>
    <property type="evidence" value="ECO:0007669"/>
    <property type="project" value="UniProtKB-KW"/>
</dbReference>
<proteinExistence type="inferred from homology"/>
<dbReference type="PRINTS" id="PR00463">
    <property type="entry name" value="EP450I"/>
</dbReference>
<comment type="caution">
    <text evidence="12">The sequence shown here is derived from an EMBL/GenBank/DDBJ whole genome shotgun (WGS) entry which is preliminary data.</text>
</comment>
<dbReference type="Pfam" id="PF00067">
    <property type="entry name" value="p450"/>
    <property type="match status" value="1"/>
</dbReference>
<dbReference type="InterPro" id="IPR002401">
    <property type="entry name" value="Cyt_P450_E_grp-I"/>
</dbReference>
<dbReference type="GO" id="GO:0016125">
    <property type="term" value="P:sterol metabolic process"/>
    <property type="evidence" value="ECO:0007669"/>
    <property type="project" value="TreeGrafter"/>
</dbReference>
<evidence type="ECO:0000256" key="11">
    <source>
        <dbReference type="SAM" id="Phobius"/>
    </source>
</evidence>
<evidence type="ECO:0000256" key="4">
    <source>
        <dbReference type="ARBA" id="ARBA00022692"/>
    </source>
</evidence>
<dbReference type="Proteomes" id="UP001346149">
    <property type="component" value="Unassembled WGS sequence"/>
</dbReference>
<evidence type="ECO:0000256" key="9">
    <source>
        <dbReference type="PIRSR" id="PIRSR602401-1"/>
    </source>
</evidence>
<dbReference type="FunFam" id="1.10.630.10:FF:000022">
    <property type="entry name" value="Taxadiene 5-alpha hydroxylase"/>
    <property type="match status" value="1"/>
</dbReference>
<evidence type="ECO:0000313" key="12">
    <source>
        <dbReference type="EMBL" id="KAK4765085.1"/>
    </source>
</evidence>
<keyword evidence="10" id="KW-0503">Monooxygenase</keyword>
<evidence type="ECO:0000256" key="8">
    <source>
        <dbReference type="ARBA" id="ARBA00023004"/>
    </source>
</evidence>
<dbReference type="PANTHER" id="PTHR24286:SF209">
    <property type="entry name" value="BETA-AMYRIN 28-OXIDASE-LIKE"/>
    <property type="match status" value="1"/>
</dbReference>
<dbReference type="CDD" id="cd11043">
    <property type="entry name" value="CYP90-like"/>
    <property type="match status" value="1"/>
</dbReference>
<evidence type="ECO:0000256" key="2">
    <source>
        <dbReference type="ARBA" id="ARBA00004167"/>
    </source>
</evidence>
<dbReference type="GO" id="GO:0005506">
    <property type="term" value="F:iron ion binding"/>
    <property type="evidence" value="ECO:0007669"/>
    <property type="project" value="InterPro"/>
</dbReference>
<dbReference type="InterPro" id="IPR001128">
    <property type="entry name" value="Cyt_P450"/>
</dbReference>
<keyword evidence="6 11" id="KW-1133">Transmembrane helix</keyword>
<dbReference type="AlphaFoldDB" id="A0AAN7KL78"/>
<evidence type="ECO:0000256" key="3">
    <source>
        <dbReference type="ARBA" id="ARBA00010617"/>
    </source>
</evidence>